<dbReference type="Gene3D" id="2.40.50.230">
    <property type="entry name" value="Gp5 N-terminal domain"/>
    <property type="match status" value="1"/>
</dbReference>
<organism evidence="6 7">
    <name type="scientific">Parazoarcus communis SWub3 = DSM 12120</name>
    <dbReference type="NCBI Taxonomy" id="1121029"/>
    <lineage>
        <taxon>Bacteria</taxon>
        <taxon>Pseudomonadati</taxon>
        <taxon>Pseudomonadota</taxon>
        <taxon>Betaproteobacteria</taxon>
        <taxon>Rhodocyclales</taxon>
        <taxon>Zoogloeaceae</taxon>
        <taxon>Parazoarcus</taxon>
    </lineage>
</organism>
<dbReference type="PANTHER" id="PTHR32305:SF15">
    <property type="entry name" value="PROTEIN RHSA-RELATED"/>
    <property type="match status" value="1"/>
</dbReference>
<dbReference type="InterPro" id="IPR054030">
    <property type="entry name" value="Gp5_Vgr_C"/>
</dbReference>
<reference evidence="6 7" key="1">
    <citation type="submission" date="2018-06" db="EMBL/GenBank/DDBJ databases">
        <title>Azoarcus communis strain SWub3 genome.</title>
        <authorList>
            <person name="Zorraquino Salvo V."/>
            <person name="Toubiana D."/>
            <person name="Blumwald E."/>
        </authorList>
    </citation>
    <scope>NUCLEOTIDE SEQUENCE [LARGE SCALE GENOMIC DNA]</scope>
    <source>
        <strain evidence="6 7">SWub3</strain>
    </source>
</reference>
<name>A0A323UQ88_9RHOO</name>
<accession>A0A323UQ88</accession>
<dbReference type="InterPro" id="IPR017847">
    <property type="entry name" value="T6SS_RhsGE_Vgr_subset"/>
</dbReference>
<dbReference type="InterPro" id="IPR050708">
    <property type="entry name" value="T6SS_VgrG/RHS"/>
</dbReference>
<comment type="caution">
    <text evidence="6">The sequence shown here is derived from an EMBL/GenBank/DDBJ whole genome shotgun (WGS) entry which is preliminary data.</text>
</comment>
<evidence type="ECO:0000259" key="5">
    <source>
        <dbReference type="Pfam" id="PF22178"/>
    </source>
</evidence>
<dbReference type="OrthoDB" id="1907165at2"/>
<evidence type="ECO:0000313" key="7">
    <source>
        <dbReference type="Proteomes" id="UP000248259"/>
    </source>
</evidence>
<dbReference type="EMBL" id="QKOE01000024">
    <property type="protein sequence ID" value="PZA14664.1"/>
    <property type="molecule type" value="Genomic_DNA"/>
</dbReference>
<dbReference type="NCBIfam" id="TIGR01646">
    <property type="entry name" value="vgr_GE"/>
    <property type="match status" value="1"/>
</dbReference>
<dbReference type="NCBIfam" id="TIGR03361">
    <property type="entry name" value="VI_Rhs_Vgr"/>
    <property type="match status" value="1"/>
</dbReference>
<dbReference type="Gene3D" id="2.30.110.50">
    <property type="match status" value="1"/>
</dbReference>
<dbReference type="GO" id="GO:0005576">
    <property type="term" value="C:extracellular region"/>
    <property type="evidence" value="ECO:0007669"/>
    <property type="project" value="UniProtKB-SubCell"/>
</dbReference>
<keyword evidence="7" id="KW-1185">Reference proteome</keyword>
<dbReference type="AlphaFoldDB" id="A0A323UQ88"/>
<dbReference type="RefSeq" id="WP_110529173.1">
    <property type="nucleotide sequence ID" value="NZ_QKOE01000024.1"/>
</dbReference>
<evidence type="ECO:0000313" key="6">
    <source>
        <dbReference type="EMBL" id="PZA14664.1"/>
    </source>
</evidence>
<keyword evidence="3" id="KW-0964">Secreted</keyword>
<sequence length="811" mass="89344">MNRLLITHTPLGDALWAVSLVGREALSTLYYFALRFKSDVPDIDCQAMIGELCAVELEADRGGKRYLSGQMINFSAAGRDGRHWVYEATLAPRLWHASRRTDFRIWQNQTVPDIVRQVLIQHGIRYDQRLKLKYKTWEYLTQHGDTDLDFICRQLEHEGILFWFEHDARGETLVLADHFTCHPNFPGYALVPFYPPGEARAEEDHFDTWRLTRQVEPGRFEHTDYDFTKPVTNLTTCSNDPRGHLFDQYQHFAYPGNYTEPSDGDHYAANALERLQCKQEIVHLEGRVRGAAPGYYFTLTEHPRADLNRELLTTAARYDIADNAYEASQASTASRFRIRIEAMPANRPFRPPLVTPKPRTRGPQTAVVVGPAGEEIFTDRYGRVKVHFHWDRYGKKDGTDTCWIRVAHASAGANFGAIHIPRIGQEVIVDFEHGDPDRPIITGRVYNAAQMPPWDLPENKTQSGILTRSSKGGSAANANALRFEDLKGAEQVWLHAERNHDIEVELNETHWVGQDRCKTIDRDETTYVKRHRTETVDGNETLTVLMNRTEAVSLNETIAIGLNRTESVGANETLSIAANRSVAIGVNETRSIGGQQRESVGSVRSVSVGRSDTLKVGTSRSTKIARNDTTTIGLKATDSVGLLKMTNVGALYSINVSGAMNTAVMGFSMEEVGVTKQIQAGREFNINAGERIQITCGKSMISMDSTGMIKIVGTLVQLEGQDIVHAEGAISTAPPTHAVAGSGGSLLSGLASSDIGSVLGIARQVAGIASAVSSGDLAGVLGNASSLLGLGSPTLGNADANKLEQHLIKDL</sequence>
<dbReference type="Pfam" id="PF22178">
    <property type="entry name" value="Gp5_trimer_C"/>
    <property type="match status" value="1"/>
</dbReference>
<dbReference type="InterPro" id="IPR006533">
    <property type="entry name" value="T6SS_Vgr_RhsGE"/>
</dbReference>
<protein>
    <submittedName>
        <fullName evidence="6">Type VI secretion system tip protein VgrG</fullName>
    </submittedName>
</protein>
<dbReference type="InterPro" id="IPR037026">
    <property type="entry name" value="Vgr_OB-fold_dom_sf"/>
</dbReference>
<dbReference type="Gene3D" id="4.10.220.110">
    <property type="match status" value="1"/>
</dbReference>
<dbReference type="Gene3D" id="3.55.50.10">
    <property type="entry name" value="Baseplate protein-like domains"/>
    <property type="match status" value="1"/>
</dbReference>
<dbReference type="SUPFAM" id="SSF69255">
    <property type="entry name" value="gp5 N-terminal domain-like"/>
    <property type="match status" value="1"/>
</dbReference>
<dbReference type="SUPFAM" id="SSF69349">
    <property type="entry name" value="Phage fibre proteins"/>
    <property type="match status" value="2"/>
</dbReference>
<feature type="domain" description="Gp5/Type VI secretion system Vgr protein OB-fold" evidence="4">
    <location>
        <begin position="379"/>
        <end position="446"/>
    </location>
</feature>
<feature type="domain" description="Gp5/Type VI secretion system Vgr C-terminal trimerisation" evidence="5">
    <location>
        <begin position="463"/>
        <end position="576"/>
    </location>
</feature>
<comment type="subcellular location">
    <subcellularLocation>
        <location evidence="1">Secreted</location>
    </subcellularLocation>
</comment>
<dbReference type="SUPFAM" id="SSF69279">
    <property type="entry name" value="Phage tail proteins"/>
    <property type="match status" value="2"/>
</dbReference>
<evidence type="ECO:0000256" key="1">
    <source>
        <dbReference type="ARBA" id="ARBA00004613"/>
    </source>
</evidence>
<dbReference type="Pfam" id="PF05954">
    <property type="entry name" value="Phage_GPD"/>
    <property type="match status" value="1"/>
</dbReference>
<evidence type="ECO:0000259" key="4">
    <source>
        <dbReference type="Pfam" id="PF04717"/>
    </source>
</evidence>
<evidence type="ECO:0000256" key="2">
    <source>
        <dbReference type="ARBA" id="ARBA00005558"/>
    </source>
</evidence>
<comment type="similarity">
    <text evidence="2">Belongs to the VgrG protein family.</text>
</comment>
<evidence type="ECO:0000256" key="3">
    <source>
        <dbReference type="ARBA" id="ARBA00022525"/>
    </source>
</evidence>
<gene>
    <name evidence="6" type="ORF">DNK49_20420</name>
</gene>
<dbReference type="PANTHER" id="PTHR32305">
    <property type="match status" value="1"/>
</dbReference>
<dbReference type="Proteomes" id="UP000248259">
    <property type="component" value="Unassembled WGS sequence"/>
</dbReference>
<proteinExistence type="inferred from homology"/>
<dbReference type="InterPro" id="IPR006531">
    <property type="entry name" value="Gp5/Vgr_OB"/>
</dbReference>
<dbReference type="Pfam" id="PF04717">
    <property type="entry name" value="Phage_base_V"/>
    <property type="match status" value="1"/>
</dbReference>